<keyword evidence="6" id="KW-1185">Reference proteome</keyword>
<feature type="compositionally biased region" description="Acidic residues" evidence="4">
    <location>
        <begin position="245"/>
        <end position="255"/>
    </location>
</feature>
<name>A0A9Q0DFM2_9TELE</name>
<dbReference type="Pfam" id="PF00956">
    <property type="entry name" value="NAP"/>
    <property type="match status" value="1"/>
</dbReference>
<evidence type="ECO:0000313" key="5">
    <source>
        <dbReference type="EMBL" id="KAJ3586130.1"/>
    </source>
</evidence>
<organism evidence="5 6">
    <name type="scientific">Muraenolepis orangiensis</name>
    <name type="common">Patagonian moray cod</name>
    <dbReference type="NCBI Taxonomy" id="630683"/>
    <lineage>
        <taxon>Eukaryota</taxon>
        <taxon>Metazoa</taxon>
        <taxon>Chordata</taxon>
        <taxon>Craniata</taxon>
        <taxon>Vertebrata</taxon>
        <taxon>Euteleostomi</taxon>
        <taxon>Actinopterygii</taxon>
        <taxon>Neopterygii</taxon>
        <taxon>Teleostei</taxon>
        <taxon>Neoteleostei</taxon>
        <taxon>Acanthomorphata</taxon>
        <taxon>Zeiogadaria</taxon>
        <taxon>Gadariae</taxon>
        <taxon>Gadiformes</taxon>
        <taxon>Muraenolepidoidei</taxon>
        <taxon>Muraenolepididae</taxon>
        <taxon>Muraenolepis</taxon>
    </lineage>
</organism>
<feature type="region of interest" description="Disordered" evidence="4">
    <location>
        <begin position="461"/>
        <end position="575"/>
    </location>
</feature>
<feature type="compositionally biased region" description="Acidic residues" evidence="4">
    <location>
        <begin position="508"/>
        <end position="530"/>
    </location>
</feature>
<evidence type="ECO:0000313" key="6">
    <source>
        <dbReference type="Proteomes" id="UP001148018"/>
    </source>
</evidence>
<evidence type="ECO:0000256" key="3">
    <source>
        <dbReference type="SAM" id="Coils"/>
    </source>
</evidence>
<dbReference type="Gene3D" id="3.30.1120.90">
    <property type="entry name" value="Nucleosome assembly protein"/>
    <property type="match status" value="1"/>
</dbReference>
<reference evidence="5" key="1">
    <citation type="submission" date="2022-07" db="EMBL/GenBank/DDBJ databases">
        <title>Chromosome-level genome of Muraenolepis orangiensis.</title>
        <authorList>
            <person name="Kim J."/>
        </authorList>
    </citation>
    <scope>NUCLEOTIDE SEQUENCE</scope>
    <source>
        <strain evidence="5">KU_S4_2022</strain>
        <tissue evidence="5">Muscle</tissue>
    </source>
</reference>
<evidence type="ECO:0008006" key="7">
    <source>
        <dbReference type="Google" id="ProtNLM"/>
    </source>
</evidence>
<feature type="compositionally biased region" description="Polar residues" evidence="4">
    <location>
        <begin position="465"/>
        <end position="480"/>
    </location>
</feature>
<comment type="similarity">
    <text evidence="1 2">Belongs to the nucleosome assembly protein (NAP) family.</text>
</comment>
<dbReference type="GO" id="GO:0006334">
    <property type="term" value="P:nucleosome assembly"/>
    <property type="evidence" value="ECO:0007669"/>
    <property type="project" value="InterPro"/>
</dbReference>
<dbReference type="SUPFAM" id="SSF143113">
    <property type="entry name" value="NAP-like"/>
    <property type="match status" value="1"/>
</dbReference>
<dbReference type="EMBL" id="JANIIK010000117">
    <property type="protein sequence ID" value="KAJ3586130.1"/>
    <property type="molecule type" value="Genomic_DNA"/>
</dbReference>
<feature type="region of interest" description="Disordered" evidence="4">
    <location>
        <begin position="1"/>
        <end position="255"/>
    </location>
</feature>
<feature type="compositionally biased region" description="Polar residues" evidence="4">
    <location>
        <begin position="1"/>
        <end position="11"/>
    </location>
</feature>
<evidence type="ECO:0000256" key="2">
    <source>
        <dbReference type="RuleBase" id="RU003876"/>
    </source>
</evidence>
<dbReference type="PANTHER" id="PTHR11875">
    <property type="entry name" value="TESTIS-SPECIFIC Y-ENCODED PROTEIN"/>
    <property type="match status" value="1"/>
</dbReference>
<dbReference type="InterPro" id="IPR002164">
    <property type="entry name" value="NAP_family"/>
</dbReference>
<keyword evidence="3" id="KW-0175">Coiled coil</keyword>
<dbReference type="AlphaFoldDB" id="A0A9Q0DFM2"/>
<sequence>MSESVGCTQPEDSAPRKRCTAQQQQEQEDDDGSGPTPCKSSKVTTDETSGEQPSASQSLPSEEVERKESTTTTTTTTNNAAIKVGQGEPSPAKSDQTDTNASGDQTGVAVEAHPSHLPGSSNARGGGGGVGHECPPSTSMDQSDDSAAIAAAEALASLTAGAGEDSKKTSSSSNKVKRDDREGKVKPGVRDYLKHSLKTLAAAADSSTSVHGGAKRDVEDIPDSEDDPGTTPGSSSSASSSFPSDNEDEEEDGDDGECAIVSVKMAPEIRQSVALLAQVQMRLETLEKKSVRLHQRLDTKMKRQRRPHLDQRSTITQSIPGFWVTALLNHPHLSAHIDETDEDALSYMIDLEIESFKNSKLGSRIRFHFRRNPYFQNNIIMKEVHLGMGGSPVSFSNPILWHRGQNLTVHSEPRKSTHGVYQTFFSWFGDHSNPGRDDIAQILKDDLYRDPLRYYLTPLWEPRENGSSTSGAKAADNSNGDDCVTGNISSSDESAEEEGGEIVIGGSDDSDQEARDEEEEEEEEEEEDDSFGDKNEEVSVEDAEGSPGEPKAKARGVEEDIDVDQGGDGEDQSKD</sequence>
<feature type="compositionally biased region" description="Low complexity" evidence="4">
    <location>
        <begin position="234"/>
        <end position="244"/>
    </location>
</feature>
<dbReference type="Gene3D" id="1.20.5.1500">
    <property type="match status" value="1"/>
</dbReference>
<evidence type="ECO:0000256" key="1">
    <source>
        <dbReference type="ARBA" id="ARBA00009947"/>
    </source>
</evidence>
<feature type="compositionally biased region" description="Acidic residues" evidence="4">
    <location>
        <begin position="559"/>
        <end position="575"/>
    </location>
</feature>
<dbReference type="OrthoDB" id="19419at2759"/>
<feature type="compositionally biased region" description="Basic and acidic residues" evidence="4">
    <location>
        <begin position="176"/>
        <end position="194"/>
    </location>
</feature>
<feature type="compositionally biased region" description="Low complexity" evidence="4">
    <location>
        <begin position="146"/>
        <end position="174"/>
    </location>
</feature>
<comment type="caution">
    <text evidence="5">The sequence shown here is derived from an EMBL/GenBank/DDBJ whole genome shotgun (WGS) entry which is preliminary data.</text>
</comment>
<feature type="compositionally biased region" description="Polar residues" evidence="4">
    <location>
        <begin position="38"/>
        <end position="60"/>
    </location>
</feature>
<dbReference type="InterPro" id="IPR037231">
    <property type="entry name" value="NAP-like_sf"/>
</dbReference>
<accession>A0A9Q0DFM2</accession>
<dbReference type="Proteomes" id="UP001148018">
    <property type="component" value="Unassembled WGS sequence"/>
</dbReference>
<evidence type="ECO:0000256" key="4">
    <source>
        <dbReference type="SAM" id="MobiDB-lite"/>
    </source>
</evidence>
<dbReference type="GO" id="GO:0005634">
    <property type="term" value="C:nucleus"/>
    <property type="evidence" value="ECO:0007669"/>
    <property type="project" value="InterPro"/>
</dbReference>
<gene>
    <name evidence="5" type="ORF">NHX12_012531</name>
</gene>
<feature type="coiled-coil region" evidence="3">
    <location>
        <begin position="269"/>
        <end position="296"/>
    </location>
</feature>
<proteinExistence type="inferred from homology"/>
<protein>
    <recommendedName>
        <fullName evidence="7">Testis specific protein Y-linked</fullName>
    </recommendedName>
</protein>
<feature type="compositionally biased region" description="Polar residues" evidence="4">
    <location>
        <begin position="93"/>
        <end position="105"/>
    </location>
</feature>